<feature type="compositionally biased region" description="Pro residues" evidence="3">
    <location>
        <begin position="671"/>
        <end position="688"/>
    </location>
</feature>
<feature type="compositionally biased region" description="Polar residues" evidence="3">
    <location>
        <begin position="579"/>
        <end position="589"/>
    </location>
</feature>
<dbReference type="PANTHER" id="PTHR12635">
    <property type="entry name" value="RHO-GTPASE-ACTIVATING PROTEIN 6 FAMILY MEMBER"/>
    <property type="match status" value="1"/>
</dbReference>
<evidence type="ECO:0000256" key="1">
    <source>
        <dbReference type="ARBA" id="ARBA00022468"/>
    </source>
</evidence>
<dbReference type="InterPro" id="IPR008936">
    <property type="entry name" value="Rho_GTPase_activation_prot"/>
</dbReference>
<dbReference type="EMBL" id="OB660713">
    <property type="protein sequence ID" value="CAD7225988.1"/>
    <property type="molecule type" value="Genomic_DNA"/>
</dbReference>
<dbReference type="SUPFAM" id="SSF48350">
    <property type="entry name" value="GTPase activation domain, GAP"/>
    <property type="match status" value="1"/>
</dbReference>
<feature type="compositionally biased region" description="Basic and acidic residues" evidence="3">
    <location>
        <begin position="428"/>
        <end position="439"/>
    </location>
</feature>
<dbReference type="GO" id="GO:0005096">
    <property type="term" value="F:GTPase activator activity"/>
    <property type="evidence" value="ECO:0007669"/>
    <property type="project" value="UniProtKB-KW"/>
</dbReference>
<dbReference type="InterPro" id="IPR000198">
    <property type="entry name" value="RhoGAP_dom"/>
</dbReference>
<dbReference type="Pfam" id="PF15372">
    <property type="entry name" value="DUF4600"/>
    <property type="match status" value="1"/>
</dbReference>
<feature type="region of interest" description="Disordered" evidence="3">
    <location>
        <begin position="566"/>
        <end position="590"/>
    </location>
</feature>
<feature type="compositionally biased region" description="Basic and acidic residues" evidence="3">
    <location>
        <begin position="782"/>
        <end position="792"/>
    </location>
</feature>
<feature type="region of interest" description="Disordered" evidence="3">
    <location>
        <begin position="423"/>
        <end position="526"/>
    </location>
</feature>
<feature type="region of interest" description="Disordered" evidence="3">
    <location>
        <begin position="1024"/>
        <end position="1078"/>
    </location>
</feature>
<proteinExistence type="predicted"/>
<evidence type="ECO:0000256" key="3">
    <source>
        <dbReference type="SAM" id="MobiDB-lite"/>
    </source>
</evidence>
<feature type="compositionally biased region" description="Low complexity" evidence="3">
    <location>
        <begin position="797"/>
        <end position="811"/>
    </location>
</feature>
<protein>
    <submittedName>
        <fullName evidence="4">Uncharacterized protein</fullName>
    </submittedName>
</protein>
<evidence type="ECO:0000256" key="2">
    <source>
        <dbReference type="SAM" id="Coils"/>
    </source>
</evidence>
<dbReference type="InterPro" id="IPR028022">
    <property type="entry name" value="DUF4600"/>
</dbReference>
<feature type="compositionally biased region" description="Basic and acidic residues" evidence="3">
    <location>
        <begin position="1066"/>
        <end position="1078"/>
    </location>
</feature>
<dbReference type="GO" id="GO:0007165">
    <property type="term" value="P:signal transduction"/>
    <property type="evidence" value="ECO:0007669"/>
    <property type="project" value="InterPro"/>
</dbReference>
<reference evidence="4" key="1">
    <citation type="submission" date="2020-11" db="EMBL/GenBank/DDBJ databases">
        <authorList>
            <person name="Tran Van P."/>
        </authorList>
    </citation>
    <scope>NUCLEOTIDE SEQUENCE</scope>
</reference>
<feature type="coiled-coil region" evidence="2">
    <location>
        <begin position="822"/>
        <end position="882"/>
    </location>
</feature>
<dbReference type="OrthoDB" id="6381823at2759"/>
<evidence type="ECO:0000313" key="4">
    <source>
        <dbReference type="EMBL" id="CAD7225988.1"/>
    </source>
</evidence>
<organism evidence="4">
    <name type="scientific">Cyprideis torosa</name>
    <dbReference type="NCBI Taxonomy" id="163714"/>
    <lineage>
        <taxon>Eukaryota</taxon>
        <taxon>Metazoa</taxon>
        <taxon>Ecdysozoa</taxon>
        <taxon>Arthropoda</taxon>
        <taxon>Crustacea</taxon>
        <taxon>Oligostraca</taxon>
        <taxon>Ostracoda</taxon>
        <taxon>Podocopa</taxon>
        <taxon>Podocopida</taxon>
        <taxon>Cytherocopina</taxon>
        <taxon>Cytheroidea</taxon>
        <taxon>Cytherideidae</taxon>
        <taxon>Cyprideis</taxon>
    </lineage>
</organism>
<name>A0A7R8ZJE3_9CRUS</name>
<feature type="region of interest" description="Disordered" evidence="3">
    <location>
        <begin position="662"/>
        <end position="811"/>
    </location>
</feature>
<feature type="compositionally biased region" description="Low complexity" evidence="3">
    <location>
        <begin position="26"/>
        <end position="37"/>
    </location>
</feature>
<feature type="region of interest" description="Disordered" evidence="3">
    <location>
        <begin position="616"/>
        <end position="636"/>
    </location>
</feature>
<feature type="compositionally biased region" description="Basic residues" evidence="3">
    <location>
        <begin position="54"/>
        <end position="64"/>
    </location>
</feature>
<dbReference type="InterPro" id="IPR037863">
    <property type="entry name" value="RHOGAP6/36"/>
</dbReference>
<dbReference type="PANTHER" id="PTHR12635:SF7">
    <property type="entry name" value="RHO GTPASE ACTIVATING PROTEIN 6-RELATED"/>
    <property type="match status" value="1"/>
</dbReference>
<keyword evidence="1" id="KW-0343">GTPase activation</keyword>
<dbReference type="Pfam" id="PF00620">
    <property type="entry name" value="RhoGAP"/>
    <property type="match status" value="1"/>
</dbReference>
<gene>
    <name evidence="4" type="ORF">CTOB1V02_LOCUS3914</name>
</gene>
<dbReference type="AlphaFoldDB" id="A0A7R8ZJE3"/>
<feature type="compositionally biased region" description="Low complexity" evidence="3">
    <location>
        <begin position="473"/>
        <end position="488"/>
    </location>
</feature>
<feature type="compositionally biased region" description="Gly residues" evidence="3">
    <location>
        <begin position="38"/>
        <end position="52"/>
    </location>
</feature>
<dbReference type="SMART" id="SM00324">
    <property type="entry name" value="RhoGAP"/>
    <property type="match status" value="1"/>
</dbReference>
<sequence length="1078" mass="119394">MTSRTGSADDVSHRMTSDVQCSGHPSASAWRRASSGSSGLGRGAWGTMGAGGSQRRRRGHRTSAGMRRRTIGCWEVRVSRVGRRCLPLPFEEEDDSVLGGEVRVSRVGRRCLPLPFEEEEDWVLGEIFRLDFGIVPSAGATPSDRLPITQEIEGLDGPRLVPKIVQQCIKYLEANGLHTVGIFRVGPSRKRVRELREDLDHGRDLSPSGHHCPHDVAAIMKEYFRDLPDPLLTKELYQAFIHTQRVLQASLQVQILRGLIQLLPPCNQDTLECLLRFLNKVSRNADDIRTRAGDFIVGNKMDSHNLATLFAPNVFHPPDLGATEEATAERLDAINTLRSMIDQDQELFKISPDLLHGIYLRLLEKSPGSLELIFRGKIASHLEECDPDLLDAEPLLESYTSDCSRSATVGDIPMLLRWKLGRGPAPEGVRRERSGRDETGTPSPSSSLPRRPKEEDGGGWFRRRDKSSSTTASGGREASLSSISSSGGDVTPVLSGPLSDENRQRWFRRGKEDKRLRRERSKTQGDIVYSAPDSAFQQYHHLTGEAAKSTSESEISTIHRPLLLSSSMPVDQRQRSSSDKTITSSQYQQLPLGEDGQARFVTRTAGLLVPQAVDVSRRRSSPELDAPPLLGSSGGGGLFTSSLRVPVRYQSPDIPFIELGAEEMTATADLPSPPPRGPPAESPAPPKKGGPHLHAADHASAGGGHSTLARFFSTSEAPSDPTEKRAEVKGPPPVSTEKRTEVKGPPPVSTEKRTEVKGAPPVSRSATTSSVPHIKKGGGSLRKKEGGARKEAPPPSAVGVEGVASSSSSSGKWKRYTLSWSISELERSAHELEREIQELEERDAEEAGNEWKVRFATQQEVNKQLEKQQEWLAQEVARHQKMLTEGLEVKMKAAAKKKNKDIKLAIGIMMNRHYVDLDRYAERELARLELQMQRQRNYLNSALRDTEWNLDRKSSEYHHLDELRESYRTETHQLDLIIQKLRAGGILDEKTGKPIPVTSTNRRLDTVHLPVKESSNTLAIAKSPQKKIDSATEETSSVSPASGKFIRRKTSPRKLPTLKVKKNKTKKIEDEIQDHFKS</sequence>
<accession>A0A7R8ZJE3</accession>
<keyword evidence="2" id="KW-0175">Coiled coil</keyword>
<feature type="region of interest" description="Disordered" evidence="3">
    <location>
        <begin position="1"/>
        <end position="64"/>
    </location>
</feature>
<feature type="compositionally biased region" description="Basic and acidic residues" evidence="3">
    <location>
        <begin position="500"/>
        <end position="516"/>
    </location>
</feature>
<dbReference type="PROSITE" id="PS50238">
    <property type="entry name" value="RHOGAP"/>
    <property type="match status" value="1"/>
</dbReference>
<dbReference type="Gene3D" id="1.10.555.10">
    <property type="entry name" value="Rho GTPase activation protein"/>
    <property type="match status" value="1"/>
</dbReference>